<dbReference type="SUPFAM" id="SSF52058">
    <property type="entry name" value="L domain-like"/>
    <property type="match status" value="2"/>
</dbReference>
<keyword evidence="10" id="KW-0456">Lyase</keyword>
<dbReference type="PANTHER" id="PTHR48051">
    <property type="match status" value="1"/>
</dbReference>
<dbReference type="Pfam" id="PF00211">
    <property type="entry name" value="Guanylate_cyc"/>
    <property type="match status" value="1"/>
</dbReference>
<evidence type="ECO:0000259" key="15">
    <source>
        <dbReference type="PROSITE" id="PS50200"/>
    </source>
</evidence>
<dbReference type="InterPro" id="IPR000159">
    <property type="entry name" value="RA_dom"/>
</dbReference>
<dbReference type="InterPro" id="IPR050216">
    <property type="entry name" value="LRR_domain-containing"/>
</dbReference>
<evidence type="ECO:0000256" key="3">
    <source>
        <dbReference type="ARBA" id="ARBA00012201"/>
    </source>
</evidence>
<feature type="compositionally biased region" description="Polar residues" evidence="13">
    <location>
        <begin position="229"/>
        <end position="240"/>
    </location>
</feature>
<evidence type="ECO:0000256" key="11">
    <source>
        <dbReference type="ARBA" id="ARBA00032597"/>
    </source>
</evidence>
<dbReference type="Gene3D" id="3.30.70.1230">
    <property type="entry name" value="Nucleotide cyclase"/>
    <property type="match status" value="1"/>
</dbReference>
<feature type="compositionally biased region" description="Low complexity" evidence="13">
    <location>
        <begin position="641"/>
        <end position="656"/>
    </location>
</feature>
<evidence type="ECO:0000259" key="16">
    <source>
        <dbReference type="PROSITE" id="PS51746"/>
    </source>
</evidence>
<evidence type="ECO:0000313" key="17">
    <source>
        <dbReference type="EMBL" id="KAL3230479.1"/>
    </source>
</evidence>
<feature type="compositionally biased region" description="Basic and acidic residues" evidence="13">
    <location>
        <begin position="396"/>
        <end position="405"/>
    </location>
</feature>
<evidence type="ECO:0000256" key="1">
    <source>
        <dbReference type="ARBA" id="ARBA00001593"/>
    </source>
</evidence>
<dbReference type="PROSITE" id="PS51746">
    <property type="entry name" value="PPM_2"/>
    <property type="match status" value="1"/>
</dbReference>
<feature type="compositionally biased region" description="Polar residues" evidence="13">
    <location>
        <begin position="286"/>
        <end position="295"/>
    </location>
</feature>
<feature type="domain" description="Guanylate cyclase" evidence="14">
    <location>
        <begin position="1727"/>
        <end position="1864"/>
    </location>
</feature>
<dbReference type="EC" id="4.6.1.1" evidence="3"/>
<evidence type="ECO:0000256" key="2">
    <source>
        <dbReference type="ARBA" id="ARBA00005381"/>
    </source>
</evidence>
<accession>A0ABR4NQF2</accession>
<dbReference type="InterPro" id="IPR036457">
    <property type="entry name" value="PPM-type-like_dom_sf"/>
</dbReference>
<dbReference type="SMART" id="SM00365">
    <property type="entry name" value="LRR_SD22"/>
    <property type="match status" value="8"/>
</dbReference>
<gene>
    <name evidence="17" type="ORF">RNJ44_00928</name>
</gene>
<dbReference type="SMART" id="SM00369">
    <property type="entry name" value="LRR_TYP"/>
    <property type="match status" value="11"/>
</dbReference>
<dbReference type="CDD" id="cd00143">
    <property type="entry name" value="PP2Cc"/>
    <property type="match status" value="1"/>
</dbReference>
<dbReference type="PROSITE" id="PS50200">
    <property type="entry name" value="RA"/>
    <property type="match status" value="1"/>
</dbReference>
<dbReference type="Pfam" id="PF21187">
    <property type="entry name" value="CYAA_C"/>
    <property type="match status" value="1"/>
</dbReference>
<keyword evidence="6" id="KW-0479">Metal-binding</keyword>
<feature type="compositionally biased region" description="Low complexity" evidence="13">
    <location>
        <begin position="30"/>
        <end position="39"/>
    </location>
</feature>
<keyword evidence="8" id="KW-0460">Magnesium</keyword>
<evidence type="ECO:0000256" key="12">
    <source>
        <dbReference type="ARBA" id="ARBA00032637"/>
    </source>
</evidence>
<evidence type="ECO:0000256" key="5">
    <source>
        <dbReference type="ARBA" id="ARBA00022614"/>
    </source>
</evidence>
<feature type="compositionally biased region" description="Polar residues" evidence="13">
    <location>
        <begin position="406"/>
        <end position="443"/>
    </location>
</feature>
<dbReference type="InterPro" id="IPR032675">
    <property type="entry name" value="LRR_dom_sf"/>
</dbReference>
<dbReference type="InterPro" id="IPR029787">
    <property type="entry name" value="Nucleotide_cyclase"/>
</dbReference>
<feature type="region of interest" description="Disordered" evidence="13">
    <location>
        <begin position="1"/>
        <end position="99"/>
    </location>
</feature>
<dbReference type="Gene3D" id="3.60.40.10">
    <property type="entry name" value="PPM-type phosphatase domain"/>
    <property type="match status" value="1"/>
</dbReference>
<dbReference type="Pfam" id="PF13855">
    <property type="entry name" value="LRR_8"/>
    <property type="match status" value="3"/>
</dbReference>
<dbReference type="CDD" id="cd07302">
    <property type="entry name" value="CHD"/>
    <property type="match status" value="1"/>
</dbReference>
<dbReference type="EMBL" id="JBEVYD010000009">
    <property type="protein sequence ID" value="KAL3230479.1"/>
    <property type="molecule type" value="Genomic_DNA"/>
</dbReference>
<dbReference type="InterPro" id="IPR003591">
    <property type="entry name" value="Leu-rich_rpt_typical-subtyp"/>
</dbReference>
<dbReference type="InterPro" id="IPR001054">
    <property type="entry name" value="A/G_cyclase"/>
</dbReference>
<dbReference type="Pfam" id="PF00481">
    <property type="entry name" value="PP2C"/>
    <property type="match status" value="1"/>
</dbReference>
<evidence type="ECO:0000256" key="8">
    <source>
        <dbReference type="ARBA" id="ARBA00022842"/>
    </source>
</evidence>
<dbReference type="SUPFAM" id="SSF81606">
    <property type="entry name" value="PP2C-like"/>
    <property type="match status" value="1"/>
</dbReference>
<feature type="compositionally biased region" description="Polar residues" evidence="13">
    <location>
        <begin position="323"/>
        <end position="337"/>
    </location>
</feature>
<dbReference type="PROSITE" id="PS50125">
    <property type="entry name" value="GUANYLATE_CYCLASE_2"/>
    <property type="match status" value="1"/>
</dbReference>
<dbReference type="SMART" id="SM00314">
    <property type="entry name" value="RA"/>
    <property type="match status" value="1"/>
</dbReference>
<feature type="region of interest" description="Disordered" evidence="13">
    <location>
        <begin position="396"/>
        <end position="450"/>
    </location>
</feature>
<reference evidence="17 18" key="1">
    <citation type="submission" date="2024-05" db="EMBL/GenBank/DDBJ databases">
        <title>Long read based assembly of the Candida bracarensis genome reveals expanded adhesin content.</title>
        <authorList>
            <person name="Marcet-Houben M."/>
            <person name="Ksiezopolska E."/>
            <person name="Gabaldon T."/>
        </authorList>
    </citation>
    <scope>NUCLEOTIDE SEQUENCE [LARGE SCALE GENOMIC DNA]</scope>
    <source>
        <strain evidence="17 18">CBM6</strain>
    </source>
</reference>
<feature type="compositionally biased region" description="Polar residues" evidence="13">
    <location>
        <begin position="136"/>
        <end position="162"/>
    </location>
</feature>
<keyword evidence="7" id="KW-0677">Repeat</keyword>
<keyword evidence="18" id="KW-1185">Reference proteome</keyword>
<evidence type="ECO:0000256" key="13">
    <source>
        <dbReference type="SAM" id="MobiDB-lite"/>
    </source>
</evidence>
<protein>
    <recommendedName>
        <fullName evidence="4">Adenylate cyclase</fullName>
        <ecNumber evidence="3">4.6.1.1</ecNumber>
    </recommendedName>
    <alternativeName>
        <fullName evidence="11">ATP pyrophosphate-lyase</fullName>
    </alternativeName>
    <alternativeName>
        <fullName evidence="12">Adenylyl cyclase</fullName>
    </alternativeName>
</protein>
<feature type="compositionally biased region" description="Polar residues" evidence="13">
    <location>
        <begin position="629"/>
        <end position="640"/>
    </location>
</feature>
<comment type="catalytic activity">
    <reaction evidence="1">
        <text>ATP = 3',5'-cyclic AMP + diphosphate</text>
        <dbReference type="Rhea" id="RHEA:15389"/>
        <dbReference type="ChEBI" id="CHEBI:30616"/>
        <dbReference type="ChEBI" id="CHEBI:33019"/>
        <dbReference type="ChEBI" id="CHEBI:58165"/>
        <dbReference type="EC" id="4.6.1.1"/>
    </reaction>
</comment>
<feature type="region of interest" description="Disordered" evidence="13">
    <location>
        <begin position="550"/>
        <end position="581"/>
    </location>
</feature>
<feature type="compositionally biased region" description="Low complexity" evidence="13">
    <location>
        <begin position="304"/>
        <end position="322"/>
    </location>
</feature>
<dbReference type="InterPro" id="IPR055071">
    <property type="entry name" value="RA_PHLPP-like"/>
</dbReference>
<proteinExistence type="inferred from homology"/>
<feature type="domain" description="Ras-associating" evidence="15">
    <location>
        <begin position="736"/>
        <end position="815"/>
    </location>
</feature>
<evidence type="ECO:0000256" key="7">
    <source>
        <dbReference type="ARBA" id="ARBA00022737"/>
    </source>
</evidence>
<dbReference type="SMART" id="SM00332">
    <property type="entry name" value="PP2Cc"/>
    <property type="match status" value="1"/>
</dbReference>
<dbReference type="Proteomes" id="UP001623330">
    <property type="component" value="Unassembled WGS sequence"/>
</dbReference>
<evidence type="ECO:0000259" key="14">
    <source>
        <dbReference type="PROSITE" id="PS50125"/>
    </source>
</evidence>
<evidence type="ECO:0000256" key="6">
    <source>
        <dbReference type="ARBA" id="ARBA00022723"/>
    </source>
</evidence>
<dbReference type="InterPro" id="IPR001932">
    <property type="entry name" value="PPM-type_phosphatase-like_dom"/>
</dbReference>
<sequence length="2093" mass="235778">MPRRDSNKYTDISDKVRDESRYKGYDDRMSSSSSNSRRSSTVHNVYSSIGGISRTRSRDSISSMKSNPGDRGTAERGLNTQQSNPTHKPKKSPFSLKRTLSNLSVSNMLQQQAPSGLQNMAFEEDDIDNKIDGNPHQVQTDLESIGSTDSSRPLNMRTVSQNENEHTHRNRKQAPTQRKYSFAENLFKRLSTSSSPKSNHQLLNRRTAGLSSNKPTDTISEIPGEFPVPQQTQQSATQAGENGPEAFRHKMKQLVRGQSSTAEQPPKGATHIVYNQDNTKDKLRSETSSLHSGNATRRRSFMPTVSNSSSRRGSTVSSVTTNDNRSASSNQPQQQQKTPERDLGKCSLPELYVPNQGRANSISASALQPKNNLKADNLSNLVEARFDDSVLNKISKHDETMKDRTPSNGESSSTAQDRSNSTTQGTSKSTNAPTSPEVPNSPEQPGLFPLDTNLEDMAEITKAMDPNVMPVETVSRSNTFISGPKKSHSIADIPNWISSESKLNPDDDKDQWVAPESWDVEVTAKGATGQNMENEEDLFDSILSPEEVIKANEQRQRRSKSNNKYSKSRKSEDNGKVPLSMKSMVRIKNSLFMSPGDGTADDNDMLLSKKNGISFNANLGVAKKRHGSTDSNASVISPTDSLNSKEGSSVSSSSFSDDQDDGSDNERGVDPIVLKSKEQGSTRNTTSKELFSRSNSVDNSDGNETIATEIDDERHDNVEYELERYYKDVSDLDPKRHYAIRIFNTDDTFTTLSCTPGTTVDEMIPALKRKFNITTQGNFQISLKVGKLSKILRPVSKPILIERKLLLLNGYRKSDPLHIMGIEDLSFVFKFLFHPVTPSHFTPEQEQRLMRSEFVHVDLRNMDLTTPPIIFYQHTAEIESLDVSNNANIFLPLEFIESAIKLLSLRMVNIRASRFPANITEAYKLVSLELQRNFIRKVPSSISKLVNLTILNLQCNGLDKLPSGFAQLKNLQLLDLSSNRFVHYPEVINFCTNLLQVDLSYNKIHRLPKSCRQLVKLAKMNLSHNKLTYVGDLSEMKNLRTLNLRFNRISTINTNAPNLQNLFLTDNRISNFDENLPKLRALEIQENPITSISFKEYPMNMTSLSLNKAKLASIPGEIFNKLLRLEKLELNENNLTRLPSEISLLSKLVYLSAARNKLEGIPEEFSKLKSLRSLDIHSNNIRDFFTGMEDIELTYLNISSNVFSFENLNQIFYMQFTSESKLAKSLMFFVGADNQFDDEAWPLFNCFTNLKLLNLSYNNLQDISKMKLENLTEIFLSGNKINTLPGDTVSRWKFVKTLMFNGNQLLSLPAELSQLPQLSVLDIGSNQLKYNISNFHYDWNWRSNKDLKYLNFSGNRRFEIRSFMNQELQTDLSDLTVLPHLKVLGLMDVTLNTTLVPDENINFRLRTTASIINGMNYGVADTLGQRDYVSSRDVTFERFRGHDDECLICLHDSKNQNSDYGYNISRIVRDIYDKILIRQLEKFGDSNDDEIKKALRFSFLQLNKEINGMLNSVDNGANIDNLTSADLLSGACSTVIYMKGTKMFAANLGDCMAVLSKNNGDHLKLTKQHVPTKREEYERIRLSGGYVNNGKLDGVVDVSRAVGFFDLLPHIHASPDISVVNITKADEMLIIGTHKLWEYMDVETACDIAREHISEPMLAAEELKDHAIAYGCSENITILCLTLSKSTSQDNKFTLNRSALLSKRSTVEDTTLRRLQPEIAPPTGNLAVVFTDIKNSTVLWELFPNAMRTAIKTHNDIMRRLLRIYGGYEVKTEGDAFMVTFPTPISALVWCISVQLKLLDAQWPEEITSIQDGCLVTDREGVKIYYGLSVRMGMHWGCPVPELDLVTQRMDYLGPVVNKAARVSGIADGGQITLSSDFVSEFNKIMKFHDSVVKDKKPLKEVYGEEIIGEVLEREIAMLESIGWTFFEYGEQKLKGLETKEFITIVYPKTLASRHVFVTEEEQAKVINLDFLLSLRQVANKLEGIISAVGGGFLEIDAKQREYHSVIDLSLKGVVSTTMSDKELIIFFDHLVTRIESFVALLQLRLSVTEGLDICQHHDFCMTQKTVFEVLDEVFKLMGKPYTPQEKKIKTGE</sequence>
<comment type="caution">
    <text evidence="17">The sequence shown here is derived from an EMBL/GenBank/DDBJ whole genome shotgun (WGS) entry which is preliminary data.</text>
</comment>
<evidence type="ECO:0000256" key="10">
    <source>
        <dbReference type="ARBA" id="ARBA00023239"/>
    </source>
</evidence>
<dbReference type="SUPFAM" id="SSF55073">
    <property type="entry name" value="Nucleotide cyclase"/>
    <property type="match status" value="1"/>
</dbReference>
<evidence type="ECO:0000256" key="9">
    <source>
        <dbReference type="ARBA" id="ARBA00022998"/>
    </source>
</evidence>
<feature type="compositionally biased region" description="Polar residues" evidence="13">
    <location>
        <begin position="681"/>
        <end position="704"/>
    </location>
</feature>
<feature type="domain" description="PPM-type phosphatase" evidence="16">
    <location>
        <begin position="1416"/>
        <end position="1683"/>
    </location>
</feature>
<feature type="compositionally biased region" description="Basic and acidic residues" evidence="13">
    <location>
        <begin position="1"/>
        <end position="29"/>
    </location>
</feature>
<feature type="region of interest" description="Disordered" evidence="13">
    <location>
        <begin position="624"/>
        <end position="704"/>
    </location>
</feature>
<dbReference type="Gene3D" id="3.80.10.10">
    <property type="entry name" value="Ribonuclease Inhibitor"/>
    <property type="match status" value="4"/>
</dbReference>
<keyword evidence="9" id="KW-0115">cAMP biosynthesis</keyword>
<feature type="compositionally biased region" description="Polar residues" evidence="13">
    <location>
        <begin position="190"/>
        <end position="219"/>
    </location>
</feature>
<feature type="region of interest" description="Disordered" evidence="13">
    <location>
        <begin position="127"/>
        <end position="347"/>
    </location>
</feature>
<keyword evidence="5" id="KW-0433">Leucine-rich repeat</keyword>
<dbReference type="CDD" id="cd01775">
    <property type="entry name" value="RA_PHLPP_like"/>
    <property type="match status" value="1"/>
</dbReference>
<dbReference type="InterPro" id="IPR048580">
    <property type="entry name" value="CYAA_C"/>
</dbReference>
<organism evidence="17 18">
    <name type="scientific">Nakaseomyces bracarensis</name>
    <dbReference type="NCBI Taxonomy" id="273131"/>
    <lineage>
        <taxon>Eukaryota</taxon>
        <taxon>Fungi</taxon>
        <taxon>Dikarya</taxon>
        <taxon>Ascomycota</taxon>
        <taxon>Saccharomycotina</taxon>
        <taxon>Saccharomycetes</taxon>
        <taxon>Saccharomycetales</taxon>
        <taxon>Saccharomycetaceae</taxon>
        <taxon>Nakaseomyces</taxon>
    </lineage>
</organism>
<comment type="similarity">
    <text evidence="2">Belongs to the adenylyl cyclase class-3 family.</text>
</comment>
<dbReference type="SMART" id="SM00044">
    <property type="entry name" value="CYCc"/>
    <property type="match status" value="1"/>
</dbReference>
<dbReference type="InterPro" id="IPR001611">
    <property type="entry name" value="Leu-rich_rpt"/>
</dbReference>
<dbReference type="PROSITE" id="PS51450">
    <property type="entry name" value="LRR"/>
    <property type="match status" value="4"/>
</dbReference>
<evidence type="ECO:0000256" key="4">
    <source>
        <dbReference type="ARBA" id="ARBA00021420"/>
    </source>
</evidence>
<evidence type="ECO:0000313" key="18">
    <source>
        <dbReference type="Proteomes" id="UP001623330"/>
    </source>
</evidence>
<dbReference type="Pfam" id="PF23010">
    <property type="entry name" value="RA_3"/>
    <property type="match status" value="1"/>
</dbReference>
<dbReference type="PANTHER" id="PTHR48051:SF1">
    <property type="entry name" value="RAS SUPPRESSOR PROTEIN 1"/>
    <property type="match status" value="1"/>
</dbReference>
<name>A0ABR4NQF2_9SACH</name>
<feature type="compositionally biased region" description="Basic and acidic residues" evidence="13">
    <location>
        <begin position="664"/>
        <end position="680"/>
    </location>
</feature>